<dbReference type="AlphaFoldDB" id="G0URV8"/>
<name>G0URV8_TRYCI</name>
<feature type="coiled-coil region" evidence="1">
    <location>
        <begin position="293"/>
        <end position="320"/>
    </location>
</feature>
<proteinExistence type="predicted"/>
<feature type="transmembrane region" description="Helical" evidence="2">
    <location>
        <begin position="196"/>
        <end position="216"/>
    </location>
</feature>
<evidence type="ECO:0008006" key="4">
    <source>
        <dbReference type="Google" id="ProtNLM"/>
    </source>
</evidence>
<keyword evidence="2" id="KW-1133">Transmembrane helix</keyword>
<evidence type="ECO:0000313" key="3">
    <source>
        <dbReference type="EMBL" id="CCC92120.1"/>
    </source>
</evidence>
<organism evidence="3">
    <name type="scientific">Trypanosoma congolense (strain IL3000)</name>
    <dbReference type="NCBI Taxonomy" id="1068625"/>
    <lineage>
        <taxon>Eukaryota</taxon>
        <taxon>Discoba</taxon>
        <taxon>Euglenozoa</taxon>
        <taxon>Kinetoplastea</taxon>
        <taxon>Metakinetoplastina</taxon>
        <taxon>Trypanosomatida</taxon>
        <taxon>Trypanosomatidae</taxon>
        <taxon>Trypanosoma</taxon>
        <taxon>Nannomonas</taxon>
    </lineage>
</organism>
<keyword evidence="2" id="KW-0472">Membrane</keyword>
<sequence length="402" mass="46057">MWRVSATTCCGRVLSPLAVTAIRWNSSSSPPPRRRKGFFQLGDMYTPGRYTSKNLPKGPSASNQPWDPVYAQHAFRLITGPLKRKQYTTPDDHLTVDEVEKWMDAMGAAKVLGIKEQDLQTLTPAVLEQHWVKAYGERNNASQQETVIAAEVLLEYIDSTLYRKKSRQYYRNYMDNARQAIDNETETRRSEHRQKFIYILAVFMFVGSLIVMIIAVCRDVITKDDLKTIGANAATYLNMVLSQPPNPEPAPDYSTRYRDTPTFMDLDKQKGVYGVPNPARLSELAEEVRQYRNDEEAEMIRILNDENESSEEARREQLARGSRVTVYREEDFDEAGRLKESSTNGEKVDPITAYSNMSFREFANLMASQFGGGSRFQRITQDSVRRAGEIDEMHRRMKEVKG</sequence>
<keyword evidence="2" id="KW-0812">Transmembrane</keyword>
<dbReference type="EMBL" id="HE575321">
    <property type="protein sequence ID" value="CCC92120.1"/>
    <property type="molecule type" value="Genomic_DNA"/>
</dbReference>
<gene>
    <name evidence="3" type="ORF">TCIL3000_8_3390</name>
</gene>
<evidence type="ECO:0000256" key="2">
    <source>
        <dbReference type="SAM" id="Phobius"/>
    </source>
</evidence>
<evidence type="ECO:0000256" key="1">
    <source>
        <dbReference type="SAM" id="Coils"/>
    </source>
</evidence>
<protein>
    <recommendedName>
        <fullName evidence="4">Transmembrane protein</fullName>
    </recommendedName>
</protein>
<accession>G0URV8</accession>
<reference evidence="3" key="1">
    <citation type="journal article" date="2012" name="Proc. Natl. Acad. Sci. U.S.A.">
        <title>Antigenic diversity is generated by distinct evolutionary mechanisms in African trypanosome species.</title>
        <authorList>
            <person name="Jackson A.P."/>
            <person name="Berry A."/>
            <person name="Aslett M."/>
            <person name="Allison H.C."/>
            <person name="Burton P."/>
            <person name="Vavrova-Anderson J."/>
            <person name="Brown R."/>
            <person name="Browne H."/>
            <person name="Corton N."/>
            <person name="Hauser H."/>
            <person name="Gamble J."/>
            <person name="Gilderthorp R."/>
            <person name="Marcello L."/>
            <person name="McQuillan J."/>
            <person name="Otto T.D."/>
            <person name="Quail M.A."/>
            <person name="Sanders M.J."/>
            <person name="van Tonder A."/>
            <person name="Ginger M.L."/>
            <person name="Field M.C."/>
            <person name="Barry J.D."/>
            <person name="Hertz-Fowler C."/>
            <person name="Berriman M."/>
        </authorList>
    </citation>
    <scope>NUCLEOTIDE SEQUENCE</scope>
    <source>
        <strain evidence="3">IL3000</strain>
    </source>
</reference>
<keyword evidence="1" id="KW-0175">Coiled coil</keyword>
<dbReference type="VEuPathDB" id="TriTrypDB:TcIL3000_8_3390"/>